<dbReference type="Proteomes" id="UP000321436">
    <property type="component" value="Unassembled WGS sequence"/>
</dbReference>
<feature type="domain" description="Galactosyltransferase C-terminal" evidence="3">
    <location>
        <begin position="173"/>
        <end position="234"/>
    </location>
</feature>
<dbReference type="PANTHER" id="PTHR43685">
    <property type="entry name" value="GLYCOSYLTRANSFERASE"/>
    <property type="match status" value="1"/>
</dbReference>
<accession>A0A512RHH9</accession>
<keyword evidence="5" id="KW-1185">Reference proteome</keyword>
<dbReference type="PANTHER" id="PTHR43685:SF2">
    <property type="entry name" value="GLYCOSYLTRANSFERASE 2-LIKE DOMAIN-CONTAINING PROTEIN"/>
    <property type="match status" value="1"/>
</dbReference>
<evidence type="ECO:0000259" key="3">
    <source>
        <dbReference type="Pfam" id="PF02709"/>
    </source>
</evidence>
<dbReference type="RefSeq" id="WP_146859160.1">
    <property type="nucleotide sequence ID" value="NZ_BKAU01000001.1"/>
</dbReference>
<evidence type="ECO:0000313" key="4">
    <source>
        <dbReference type="EMBL" id="GEP95147.1"/>
    </source>
</evidence>
<sequence>MRPSVSLIISTYNWPEALALCLKSVLHQRVLPDEIIVADDGSGEATRRVVDAFRETSPVPVVHVWQEDEGFRLARIRNKAIATAKGEYIVQIDGDILMHPWFISDHARFARKNAFVRASRVYLNGTLSKHLMDTGTTAVSIFSKGLSNFFSALRVPLLWPLFATNYKNKGDERYEIHGCNMAFWRQDAIAVNGYNEDFSGWGPEDKEFVARLLNKGKEKRFLKLGGIAFHLYHKENPKPNLGKNEAILKHTILNNLTNCSTGINNHIVNAEQTYSGTGDSHL</sequence>
<name>A0A512RHH9_9BACT</name>
<dbReference type="Pfam" id="PF00535">
    <property type="entry name" value="Glycos_transf_2"/>
    <property type="match status" value="1"/>
</dbReference>
<dbReference type="InterPro" id="IPR027791">
    <property type="entry name" value="Galactosyl_T_C"/>
</dbReference>
<dbReference type="EMBL" id="BKAU01000001">
    <property type="protein sequence ID" value="GEP95147.1"/>
    <property type="molecule type" value="Genomic_DNA"/>
</dbReference>
<dbReference type="Gene3D" id="3.90.550.10">
    <property type="entry name" value="Spore Coat Polysaccharide Biosynthesis Protein SpsA, Chain A"/>
    <property type="match status" value="1"/>
</dbReference>
<keyword evidence="1 4" id="KW-0808">Transferase</keyword>
<dbReference type="AlphaFoldDB" id="A0A512RHH9"/>
<reference evidence="4 5" key="1">
    <citation type="submission" date="2019-07" db="EMBL/GenBank/DDBJ databases">
        <title>Whole genome shotgun sequence of Chitinophaga cymbidii NBRC 109752.</title>
        <authorList>
            <person name="Hosoyama A."/>
            <person name="Uohara A."/>
            <person name="Ohji S."/>
            <person name="Ichikawa N."/>
        </authorList>
    </citation>
    <scope>NUCLEOTIDE SEQUENCE [LARGE SCALE GENOMIC DNA]</scope>
    <source>
        <strain evidence="4 5">NBRC 109752</strain>
    </source>
</reference>
<dbReference type="InterPro" id="IPR029044">
    <property type="entry name" value="Nucleotide-diphossugar_trans"/>
</dbReference>
<dbReference type="InterPro" id="IPR050834">
    <property type="entry name" value="Glycosyltransf_2"/>
</dbReference>
<dbReference type="Pfam" id="PF02709">
    <property type="entry name" value="Glyco_transf_7C"/>
    <property type="match status" value="1"/>
</dbReference>
<organism evidence="4 5">
    <name type="scientific">Chitinophaga cymbidii</name>
    <dbReference type="NCBI Taxonomy" id="1096750"/>
    <lineage>
        <taxon>Bacteria</taxon>
        <taxon>Pseudomonadati</taxon>
        <taxon>Bacteroidota</taxon>
        <taxon>Chitinophagia</taxon>
        <taxon>Chitinophagales</taxon>
        <taxon>Chitinophagaceae</taxon>
        <taxon>Chitinophaga</taxon>
    </lineage>
</organism>
<dbReference type="CDD" id="cd06420">
    <property type="entry name" value="GT2_Chondriotin_Pol_N"/>
    <property type="match status" value="1"/>
</dbReference>
<evidence type="ECO:0000313" key="5">
    <source>
        <dbReference type="Proteomes" id="UP000321436"/>
    </source>
</evidence>
<comment type="caution">
    <text evidence="4">The sequence shown here is derived from an EMBL/GenBank/DDBJ whole genome shotgun (WGS) entry which is preliminary data.</text>
</comment>
<dbReference type="GO" id="GO:0016740">
    <property type="term" value="F:transferase activity"/>
    <property type="evidence" value="ECO:0007669"/>
    <property type="project" value="UniProtKB-KW"/>
</dbReference>
<gene>
    <name evidence="4" type="ORF">CCY01nite_14070</name>
</gene>
<protein>
    <submittedName>
        <fullName evidence="4">Glycosyl transferase family 2</fullName>
    </submittedName>
</protein>
<dbReference type="SUPFAM" id="SSF53448">
    <property type="entry name" value="Nucleotide-diphospho-sugar transferases"/>
    <property type="match status" value="1"/>
</dbReference>
<proteinExistence type="predicted"/>
<evidence type="ECO:0000256" key="1">
    <source>
        <dbReference type="ARBA" id="ARBA00022679"/>
    </source>
</evidence>
<feature type="domain" description="Glycosyltransferase 2-like" evidence="2">
    <location>
        <begin position="6"/>
        <end position="121"/>
    </location>
</feature>
<dbReference type="OrthoDB" id="9801954at2"/>
<evidence type="ECO:0000259" key="2">
    <source>
        <dbReference type="Pfam" id="PF00535"/>
    </source>
</evidence>
<dbReference type="InterPro" id="IPR001173">
    <property type="entry name" value="Glyco_trans_2-like"/>
</dbReference>